<comment type="caution">
    <text evidence="7">The sequence shown here is derived from an EMBL/GenBank/DDBJ whole genome shotgun (WGS) entry which is preliminary data.</text>
</comment>
<dbReference type="SUPFAM" id="SSF89009">
    <property type="entry name" value="GAT-like domain"/>
    <property type="match status" value="1"/>
</dbReference>
<dbReference type="InterPro" id="IPR011417">
    <property type="entry name" value="ANTH_dom"/>
</dbReference>
<keyword evidence="8" id="KW-1185">Reference proteome</keyword>
<dbReference type="GO" id="GO:0005545">
    <property type="term" value="F:1-phosphatidylinositol binding"/>
    <property type="evidence" value="ECO:0007669"/>
    <property type="project" value="InterPro"/>
</dbReference>
<keyword evidence="4" id="KW-0968">Cytoplasmic vesicle</keyword>
<dbReference type="GO" id="GO:0030136">
    <property type="term" value="C:clathrin-coated vesicle"/>
    <property type="evidence" value="ECO:0007669"/>
    <property type="project" value="UniProtKB-SubCell"/>
</dbReference>
<sequence>MQRRLRQVCTAVKEHSVVNYAKIATIGGFSNVDNLIVRATHPNDMPLQEKHVHQLLKLFSISGHSSIRAFSLSFTRRFGRTHCWRVALKCLILLHRLLRSVPHNSPFRSELLWIRTNGLISLYPCRFSDDSSISSPDYYTLFVRSYAHLIDEALNCSDFELEEDKKQSFIDKEEEEEMGLAEKMKEMGRKLEILPQLQSLIDRVMECRPNGSAARSFVVKSAMKYIIRDSFFCYDTFRKEIVVVLDNMFRMPYSSCTEAFGIYKKASQQFEELGEFYERCKELGFCGYYEYPLIERIPFLQIQALESFLNGMWQFTDDSSSYGSSPLPETEVVSSEKDENENESGKGGDVKRIIVDDFEPLIKFDDDDDVVVDDGHLLKKKNVENYKT</sequence>
<feature type="domain" description="ENTH" evidence="6">
    <location>
        <begin position="24"/>
        <end position="164"/>
    </location>
</feature>
<dbReference type="GO" id="GO:0000149">
    <property type="term" value="F:SNARE binding"/>
    <property type="evidence" value="ECO:0007669"/>
    <property type="project" value="TreeGrafter"/>
</dbReference>
<name>A0A7J6HPL1_CANSA</name>
<dbReference type="PANTHER" id="PTHR22951:SF22">
    <property type="entry name" value="ENTH DOMAIN-CONTAINING PROTEIN"/>
    <property type="match status" value="1"/>
</dbReference>
<dbReference type="InterPro" id="IPR008942">
    <property type="entry name" value="ENTH_VHS"/>
</dbReference>
<dbReference type="SUPFAM" id="SSF48464">
    <property type="entry name" value="ENTH/VHS domain"/>
    <property type="match status" value="1"/>
</dbReference>
<gene>
    <name evidence="7" type="ORF">G4B88_009062</name>
</gene>
<evidence type="ECO:0000259" key="6">
    <source>
        <dbReference type="PROSITE" id="PS50942"/>
    </source>
</evidence>
<dbReference type="PANTHER" id="PTHR22951">
    <property type="entry name" value="CLATHRIN ASSEMBLY PROTEIN"/>
    <property type="match status" value="1"/>
</dbReference>
<dbReference type="GO" id="GO:0005905">
    <property type="term" value="C:clathrin-coated pit"/>
    <property type="evidence" value="ECO:0007669"/>
    <property type="project" value="TreeGrafter"/>
</dbReference>
<dbReference type="SMART" id="SM00273">
    <property type="entry name" value="ENTH"/>
    <property type="match status" value="1"/>
</dbReference>
<evidence type="ECO:0000313" key="8">
    <source>
        <dbReference type="Proteomes" id="UP000583929"/>
    </source>
</evidence>
<dbReference type="InterPro" id="IPR014712">
    <property type="entry name" value="ANTH_dom_sf"/>
</dbReference>
<dbReference type="Gene3D" id="1.25.40.90">
    <property type="match status" value="1"/>
</dbReference>
<dbReference type="AlphaFoldDB" id="A0A7J6HPL1"/>
<dbReference type="GO" id="GO:0005546">
    <property type="term" value="F:phosphatidylinositol-4,5-bisphosphate binding"/>
    <property type="evidence" value="ECO:0007669"/>
    <property type="project" value="TreeGrafter"/>
</dbReference>
<feature type="region of interest" description="Disordered" evidence="5">
    <location>
        <begin position="320"/>
        <end position="351"/>
    </location>
</feature>
<dbReference type="PROSITE" id="PS50942">
    <property type="entry name" value="ENTH"/>
    <property type="match status" value="1"/>
</dbReference>
<organism evidence="7 8">
    <name type="scientific">Cannabis sativa</name>
    <name type="common">Hemp</name>
    <name type="synonym">Marijuana</name>
    <dbReference type="NCBI Taxonomy" id="3483"/>
    <lineage>
        <taxon>Eukaryota</taxon>
        <taxon>Viridiplantae</taxon>
        <taxon>Streptophyta</taxon>
        <taxon>Embryophyta</taxon>
        <taxon>Tracheophyta</taxon>
        <taxon>Spermatophyta</taxon>
        <taxon>Magnoliopsida</taxon>
        <taxon>eudicotyledons</taxon>
        <taxon>Gunneridae</taxon>
        <taxon>Pentapetalae</taxon>
        <taxon>rosids</taxon>
        <taxon>fabids</taxon>
        <taxon>Rosales</taxon>
        <taxon>Cannabaceae</taxon>
        <taxon>Cannabis</taxon>
    </lineage>
</organism>
<dbReference type="GO" id="GO:0048268">
    <property type="term" value="P:clathrin coat assembly"/>
    <property type="evidence" value="ECO:0007669"/>
    <property type="project" value="InterPro"/>
</dbReference>
<protein>
    <recommendedName>
        <fullName evidence="6">ENTH domain-containing protein</fullName>
    </recommendedName>
</protein>
<proteinExistence type="predicted"/>
<dbReference type="FunFam" id="1.20.58.150:FF:000005">
    <property type="entry name" value="putative clathrin assembly protein At2g25430"/>
    <property type="match status" value="1"/>
</dbReference>
<keyword evidence="3" id="KW-0333">Golgi apparatus</keyword>
<dbReference type="EMBL" id="JAATIQ010000034">
    <property type="protein sequence ID" value="KAF4397216.1"/>
    <property type="molecule type" value="Genomic_DNA"/>
</dbReference>
<dbReference type="GO" id="GO:0032050">
    <property type="term" value="F:clathrin heavy chain binding"/>
    <property type="evidence" value="ECO:0007669"/>
    <property type="project" value="TreeGrafter"/>
</dbReference>
<dbReference type="GO" id="GO:0005794">
    <property type="term" value="C:Golgi apparatus"/>
    <property type="evidence" value="ECO:0007669"/>
    <property type="project" value="UniProtKB-SubCell"/>
</dbReference>
<evidence type="ECO:0000256" key="5">
    <source>
        <dbReference type="SAM" id="MobiDB-lite"/>
    </source>
</evidence>
<comment type="subcellular location">
    <subcellularLocation>
        <location evidence="1">Cytoplasmic vesicle</location>
        <location evidence="1">Clathrin-coated vesicle</location>
    </subcellularLocation>
    <subcellularLocation>
        <location evidence="2">Golgi apparatus</location>
    </subcellularLocation>
</comment>
<dbReference type="InterPro" id="IPR045192">
    <property type="entry name" value="AP180-like"/>
</dbReference>
<dbReference type="Gene3D" id="1.20.58.150">
    <property type="entry name" value="ANTH domain"/>
    <property type="match status" value="1"/>
</dbReference>
<evidence type="ECO:0000256" key="1">
    <source>
        <dbReference type="ARBA" id="ARBA00004132"/>
    </source>
</evidence>
<evidence type="ECO:0000256" key="4">
    <source>
        <dbReference type="ARBA" id="ARBA00023329"/>
    </source>
</evidence>
<dbReference type="GO" id="GO:0006900">
    <property type="term" value="P:vesicle budding from membrane"/>
    <property type="evidence" value="ECO:0007669"/>
    <property type="project" value="TreeGrafter"/>
</dbReference>
<dbReference type="InterPro" id="IPR013809">
    <property type="entry name" value="ENTH"/>
</dbReference>
<evidence type="ECO:0000256" key="2">
    <source>
        <dbReference type="ARBA" id="ARBA00004555"/>
    </source>
</evidence>
<accession>A0A7J6HPL1</accession>
<dbReference type="Proteomes" id="UP000583929">
    <property type="component" value="Unassembled WGS sequence"/>
</dbReference>
<reference evidence="7 8" key="1">
    <citation type="journal article" date="2020" name="bioRxiv">
        <title>Sequence and annotation of 42 cannabis genomes reveals extensive copy number variation in cannabinoid synthesis and pathogen resistance genes.</title>
        <authorList>
            <person name="Mckernan K.J."/>
            <person name="Helbert Y."/>
            <person name="Kane L.T."/>
            <person name="Ebling H."/>
            <person name="Zhang L."/>
            <person name="Liu B."/>
            <person name="Eaton Z."/>
            <person name="Mclaughlin S."/>
            <person name="Kingan S."/>
            <person name="Baybayan P."/>
            <person name="Concepcion G."/>
            <person name="Jordan M."/>
            <person name="Riva A."/>
            <person name="Barbazuk W."/>
            <person name="Harkins T."/>
        </authorList>
    </citation>
    <scope>NUCLEOTIDE SEQUENCE [LARGE SCALE GENOMIC DNA]</scope>
    <source>
        <strain evidence="8">cv. Jamaican Lion 4</strain>
        <tissue evidence="7">Leaf</tissue>
    </source>
</reference>
<evidence type="ECO:0000256" key="3">
    <source>
        <dbReference type="ARBA" id="ARBA00023034"/>
    </source>
</evidence>
<dbReference type="Pfam" id="PF07651">
    <property type="entry name" value="ANTH"/>
    <property type="match status" value="1"/>
</dbReference>
<evidence type="ECO:0000313" key="7">
    <source>
        <dbReference type="EMBL" id="KAF4397216.1"/>
    </source>
</evidence>
<dbReference type="GO" id="GO:0072583">
    <property type="term" value="P:clathrin-dependent endocytosis"/>
    <property type="evidence" value="ECO:0007669"/>
    <property type="project" value="InterPro"/>
</dbReference>